<dbReference type="Gene3D" id="3.30.230.10">
    <property type="match status" value="1"/>
</dbReference>
<feature type="domain" description="GHMP kinase C-terminal" evidence="12">
    <location>
        <begin position="206"/>
        <end position="259"/>
    </location>
</feature>
<gene>
    <name evidence="10" type="primary">ispE</name>
    <name evidence="13" type="ORF">CLG96_14015</name>
</gene>
<dbReference type="AlphaFoldDB" id="A0A2T5FWR7"/>
<comment type="catalytic activity">
    <reaction evidence="10">
        <text>4-CDP-2-C-methyl-D-erythritol + ATP = 4-CDP-2-C-methyl-D-erythritol 2-phosphate + ADP + H(+)</text>
        <dbReference type="Rhea" id="RHEA:18437"/>
        <dbReference type="ChEBI" id="CHEBI:15378"/>
        <dbReference type="ChEBI" id="CHEBI:30616"/>
        <dbReference type="ChEBI" id="CHEBI:57823"/>
        <dbReference type="ChEBI" id="CHEBI:57919"/>
        <dbReference type="ChEBI" id="CHEBI:456216"/>
        <dbReference type="EC" id="2.7.1.148"/>
    </reaction>
</comment>
<keyword evidence="7 10" id="KW-0067">ATP-binding</keyword>
<dbReference type="Gene3D" id="3.30.70.890">
    <property type="entry name" value="GHMP kinase, C-terminal domain"/>
    <property type="match status" value="1"/>
</dbReference>
<comment type="function">
    <text evidence="10">Catalyzes the phosphorylation of the position 2 hydroxy group of 4-diphosphocytidyl-2C-methyl-D-erythritol.</text>
</comment>
<dbReference type="Pfam" id="PF08544">
    <property type="entry name" value="GHMP_kinases_C"/>
    <property type="match status" value="1"/>
</dbReference>
<feature type="binding site" evidence="10">
    <location>
        <begin position="94"/>
        <end position="104"/>
    </location>
    <ligand>
        <name>ATP</name>
        <dbReference type="ChEBI" id="CHEBI:30616"/>
    </ligand>
</feature>
<dbReference type="UniPathway" id="UPA00056">
    <property type="reaction ID" value="UER00094"/>
</dbReference>
<evidence type="ECO:0000256" key="2">
    <source>
        <dbReference type="ARBA" id="ARBA00012052"/>
    </source>
</evidence>
<evidence type="ECO:0000256" key="10">
    <source>
        <dbReference type="HAMAP-Rule" id="MF_00061"/>
    </source>
</evidence>
<evidence type="ECO:0000256" key="1">
    <source>
        <dbReference type="ARBA" id="ARBA00009684"/>
    </source>
</evidence>
<dbReference type="Proteomes" id="UP000244162">
    <property type="component" value="Unassembled WGS sequence"/>
</dbReference>
<evidence type="ECO:0000256" key="8">
    <source>
        <dbReference type="ARBA" id="ARBA00023229"/>
    </source>
</evidence>
<dbReference type="Pfam" id="PF00288">
    <property type="entry name" value="GHMP_kinases_N"/>
    <property type="match status" value="1"/>
</dbReference>
<dbReference type="SUPFAM" id="SSF55060">
    <property type="entry name" value="GHMP Kinase, C-terminal domain"/>
    <property type="match status" value="1"/>
</dbReference>
<evidence type="ECO:0000256" key="5">
    <source>
        <dbReference type="ARBA" id="ARBA00022741"/>
    </source>
</evidence>
<evidence type="ECO:0000256" key="7">
    <source>
        <dbReference type="ARBA" id="ARBA00022840"/>
    </source>
</evidence>
<feature type="active site" evidence="10">
    <location>
        <position position="136"/>
    </location>
</feature>
<dbReference type="GO" id="GO:0016114">
    <property type="term" value="P:terpenoid biosynthetic process"/>
    <property type="evidence" value="ECO:0007669"/>
    <property type="project" value="InterPro"/>
</dbReference>
<keyword evidence="8 10" id="KW-0414">Isoprene biosynthesis</keyword>
<reference evidence="13 14" key="1">
    <citation type="submission" date="2017-09" db="EMBL/GenBank/DDBJ databases">
        <title>Sphingomonas panjinensis sp.nov., isolated from oil-contaminated soil.</title>
        <authorList>
            <person name="Wang L."/>
            <person name="Chen L."/>
        </authorList>
    </citation>
    <scope>NUCLEOTIDE SEQUENCE [LARGE SCALE GENOMIC DNA]</scope>
    <source>
        <strain evidence="13 14">FW-11</strain>
    </source>
</reference>
<protein>
    <recommendedName>
        <fullName evidence="3 10">4-diphosphocytidyl-2-C-methyl-D-erythritol kinase</fullName>
        <shortName evidence="10">CMK</shortName>
        <ecNumber evidence="2 10">2.7.1.148</ecNumber>
    </recommendedName>
    <alternativeName>
        <fullName evidence="9 10">4-(cytidine-5'-diphospho)-2-C-methyl-D-erythritol kinase</fullName>
    </alternativeName>
</protein>
<dbReference type="NCBIfam" id="NF011202">
    <property type="entry name" value="PRK14608.1"/>
    <property type="match status" value="1"/>
</dbReference>
<dbReference type="InterPro" id="IPR036554">
    <property type="entry name" value="GHMP_kinase_C_sf"/>
</dbReference>
<evidence type="ECO:0000259" key="11">
    <source>
        <dbReference type="Pfam" id="PF00288"/>
    </source>
</evidence>
<feature type="domain" description="GHMP kinase N-terminal" evidence="11">
    <location>
        <begin position="66"/>
        <end position="142"/>
    </location>
</feature>
<dbReference type="InterPro" id="IPR013750">
    <property type="entry name" value="GHMP_kinase_C_dom"/>
</dbReference>
<dbReference type="EMBL" id="NWBU01000010">
    <property type="protein sequence ID" value="PTQ10223.1"/>
    <property type="molecule type" value="Genomic_DNA"/>
</dbReference>
<organism evidence="13 14">
    <name type="scientific">Sphingomonas oleivorans</name>
    <dbReference type="NCBI Taxonomy" id="1735121"/>
    <lineage>
        <taxon>Bacteria</taxon>
        <taxon>Pseudomonadati</taxon>
        <taxon>Pseudomonadota</taxon>
        <taxon>Alphaproteobacteria</taxon>
        <taxon>Sphingomonadales</taxon>
        <taxon>Sphingomonadaceae</taxon>
        <taxon>Sphingomonas</taxon>
    </lineage>
</organism>
<evidence type="ECO:0000256" key="3">
    <source>
        <dbReference type="ARBA" id="ARBA00017473"/>
    </source>
</evidence>
<evidence type="ECO:0000256" key="9">
    <source>
        <dbReference type="ARBA" id="ARBA00032554"/>
    </source>
</evidence>
<dbReference type="InterPro" id="IPR006204">
    <property type="entry name" value="GHMP_kinase_N_dom"/>
</dbReference>
<evidence type="ECO:0000256" key="4">
    <source>
        <dbReference type="ARBA" id="ARBA00022679"/>
    </source>
</evidence>
<accession>A0A2T5FWR7</accession>
<evidence type="ECO:0000256" key="6">
    <source>
        <dbReference type="ARBA" id="ARBA00022777"/>
    </source>
</evidence>
<keyword evidence="6 10" id="KW-0418">Kinase</keyword>
<dbReference type="EC" id="2.7.1.148" evidence="2 10"/>
<dbReference type="HAMAP" id="MF_00061">
    <property type="entry name" value="IspE"/>
    <property type="match status" value="1"/>
</dbReference>
<keyword evidence="4 10" id="KW-0808">Transferase</keyword>
<dbReference type="PIRSF" id="PIRSF010376">
    <property type="entry name" value="IspE"/>
    <property type="match status" value="1"/>
</dbReference>
<evidence type="ECO:0000313" key="14">
    <source>
        <dbReference type="Proteomes" id="UP000244162"/>
    </source>
</evidence>
<dbReference type="GO" id="GO:0019288">
    <property type="term" value="P:isopentenyl diphosphate biosynthetic process, methylerythritol 4-phosphate pathway"/>
    <property type="evidence" value="ECO:0007669"/>
    <property type="project" value="UniProtKB-UniRule"/>
</dbReference>
<comment type="pathway">
    <text evidence="10">Isoprenoid biosynthesis; isopentenyl diphosphate biosynthesis via DXP pathway; isopentenyl diphosphate from 1-deoxy-D-xylulose 5-phosphate: step 3/6.</text>
</comment>
<dbReference type="PANTHER" id="PTHR43527">
    <property type="entry name" value="4-DIPHOSPHOCYTIDYL-2-C-METHYL-D-ERYTHRITOL KINASE, CHLOROPLASTIC"/>
    <property type="match status" value="1"/>
</dbReference>
<dbReference type="OrthoDB" id="9809438at2"/>
<evidence type="ECO:0000313" key="13">
    <source>
        <dbReference type="EMBL" id="PTQ10223.1"/>
    </source>
</evidence>
<dbReference type="SUPFAM" id="SSF54211">
    <property type="entry name" value="Ribosomal protein S5 domain 2-like"/>
    <property type="match status" value="1"/>
</dbReference>
<comment type="caution">
    <text evidence="13">The sequence shown here is derived from an EMBL/GenBank/DDBJ whole genome shotgun (WGS) entry which is preliminary data.</text>
</comment>
<keyword evidence="5 10" id="KW-0547">Nucleotide-binding</keyword>
<name>A0A2T5FWR7_9SPHN</name>
<dbReference type="InterPro" id="IPR014721">
    <property type="entry name" value="Ribsml_uS5_D2-typ_fold_subgr"/>
</dbReference>
<dbReference type="InterPro" id="IPR004424">
    <property type="entry name" value="IspE"/>
</dbReference>
<sequence>MLLAETGHAKINLALHVRSRGADGYHALETLFAFAEDGDRLTLAEGEGLSLDLSGPFAGPLAGDDNLVLRAARAFLDRFGLPAGAAFGLDKRLPVASGIGGGSADAAAALRLLCRRHDIHPTAPELMAIAASLGADVPACLVSRTMRGEGRGDALVPIDGEGLSGMALLLVNPGPPLATGPVFRAWDGRDRGVLARGDALETALAGRNDLEPPARMLLPAIGAVLERLAGQAGTRLVRMSGSGATCFALFEDEAARDAADRDIARAEPGWWRLATRLR</sequence>
<dbReference type="GO" id="GO:0050515">
    <property type="term" value="F:4-(cytidine 5'-diphospho)-2-C-methyl-D-erythritol kinase activity"/>
    <property type="evidence" value="ECO:0007669"/>
    <property type="project" value="UniProtKB-UniRule"/>
</dbReference>
<proteinExistence type="inferred from homology"/>
<dbReference type="RefSeq" id="WP_107968583.1">
    <property type="nucleotide sequence ID" value="NZ_NWBU01000010.1"/>
</dbReference>
<dbReference type="PANTHER" id="PTHR43527:SF2">
    <property type="entry name" value="4-DIPHOSPHOCYTIDYL-2-C-METHYL-D-ERYTHRITOL KINASE, CHLOROPLASTIC"/>
    <property type="match status" value="1"/>
</dbReference>
<evidence type="ECO:0000259" key="12">
    <source>
        <dbReference type="Pfam" id="PF08544"/>
    </source>
</evidence>
<comment type="similarity">
    <text evidence="1 10">Belongs to the GHMP kinase family. IspE subfamily.</text>
</comment>
<keyword evidence="14" id="KW-1185">Reference proteome</keyword>
<feature type="active site" evidence="10">
    <location>
        <position position="10"/>
    </location>
</feature>
<dbReference type="InterPro" id="IPR020568">
    <property type="entry name" value="Ribosomal_Su5_D2-typ_SF"/>
</dbReference>
<dbReference type="GO" id="GO:0005524">
    <property type="term" value="F:ATP binding"/>
    <property type="evidence" value="ECO:0007669"/>
    <property type="project" value="UniProtKB-UniRule"/>
</dbReference>